<dbReference type="GO" id="GO:0045892">
    <property type="term" value="P:negative regulation of DNA-templated transcription"/>
    <property type="evidence" value="ECO:0007669"/>
    <property type="project" value="TreeGrafter"/>
</dbReference>
<dbReference type="SUPFAM" id="SSF46785">
    <property type="entry name" value="Winged helix' DNA-binding domain"/>
    <property type="match status" value="1"/>
</dbReference>
<dbReference type="Pfam" id="PF07702">
    <property type="entry name" value="UTRA"/>
    <property type="match status" value="1"/>
</dbReference>
<dbReference type="InterPro" id="IPR000524">
    <property type="entry name" value="Tscrpt_reg_HTH_GntR"/>
</dbReference>
<keyword evidence="3" id="KW-0804">Transcription</keyword>
<dbReference type="AlphaFoldDB" id="A0A2T0QAV8"/>
<dbReference type="Gene3D" id="3.40.1410.10">
    <property type="entry name" value="Chorismate lyase-like"/>
    <property type="match status" value="1"/>
</dbReference>
<organism evidence="5 6">
    <name type="scientific">Allonocardiopsis opalescens</name>
    <dbReference type="NCBI Taxonomy" id="1144618"/>
    <lineage>
        <taxon>Bacteria</taxon>
        <taxon>Bacillati</taxon>
        <taxon>Actinomycetota</taxon>
        <taxon>Actinomycetes</taxon>
        <taxon>Streptosporangiales</taxon>
        <taxon>Allonocardiopsis</taxon>
    </lineage>
</organism>
<dbReference type="Pfam" id="PF00392">
    <property type="entry name" value="GntR"/>
    <property type="match status" value="1"/>
</dbReference>
<reference evidence="5 6" key="1">
    <citation type="submission" date="2018-03" db="EMBL/GenBank/DDBJ databases">
        <title>Genomic Encyclopedia of Archaeal and Bacterial Type Strains, Phase II (KMG-II): from individual species to whole genera.</title>
        <authorList>
            <person name="Goeker M."/>
        </authorList>
    </citation>
    <scope>NUCLEOTIDE SEQUENCE [LARGE SCALE GENOMIC DNA]</scope>
    <source>
        <strain evidence="5 6">DSM 45601</strain>
    </source>
</reference>
<dbReference type="EMBL" id="PVZC01000002">
    <property type="protein sequence ID" value="PRY00950.1"/>
    <property type="molecule type" value="Genomic_DNA"/>
</dbReference>
<sequence length="257" mass="28525">MGIHDVGGTANEVARPSIKPHRVRRLLEEQLLSSLQPADVLPAERNLAERFGVSRMTIRGALKLLEDDGLVRTVPGVGTFVAAPHLSKAPILSSFSQDVRARGYLPGTRLIDTTARPADTDLALELAIEPGDEVYQLSRVRLADGVPICVERVRLPASVCAGLLDHDLEGSLYGLLAREFDVRIVRHDRRIRAVNVDPEHAELLHVHPRSAALFVEQTSYDQYDRRVESGRSVYRGDRYDFTTVTRSPTAPRPEGER</sequence>
<dbReference type="SMART" id="SM00345">
    <property type="entry name" value="HTH_GNTR"/>
    <property type="match status" value="1"/>
</dbReference>
<keyword evidence="1" id="KW-0805">Transcription regulation</keyword>
<keyword evidence="2" id="KW-0238">DNA-binding</keyword>
<evidence type="ECO:0000256" key="1">
    <source>
        <dbReference type="ARBA" id="ARBA00023015"/>
    </source>
</evidence>
<evidence type="ECO:0000313" key="6">
    <source>
        <dbReference type="Proteomes" id="UP000237846"/>
    </source>
</evidence>
<dbReference type="CDD" id="cd07377">
    <property type="entry name" value="WHTH_GntR"/>
    <property type="match status" value="1"/>
</dbReference>
<dbReference type="GO" id="GO:0003677">
    <property type="term" value="F:DNA binding"/>
    <property type="evidence" value="ECO:0007669"/>
    <property type="project" value="UniProtKB-KW"/>
</dbReference>
<dbReference type="InterPro" id="IPR050679">
    <property type="entry name" value="Bact_HTH_transcr_reg"/>
</dbReference>
<comment type="caution">
    <text evidence="5">The sequence shown here is derived from an EMBL/GenBank/DDBJ whole genome shotgun (WGS) entry which is preliminary data.</text>
</comment>
<dbReference type="SMART" id="SM00866">
    <property type="entry name" value="UTRA"/>
    <property type="match status" value="1"/>
</dbReference>
<gene>
    <name evidence="5" type="ORF">CLV72_102583</name>
</gene>
<feature type="domain" description="HTH gntR-type" evidence="4">
    <location>
        <begin position="17"/>
        <end position="84"/>
    </location>
</feature>
<evidence type="ECO:0000256" key="2">
    <source>
        <dbReference type="ARBA" id="ARBA00023125"/>
    </source>
</evidence>
<dbReference type="PANTHER" id="PTHR44846">
    <property type="entry name" value="MANNOSYL-D-GLYCERATE TRANSPORT/METABOLISM SYSTEM REPRESSOR MNGR-RELATED"/>
    <property type="match status" value="1"/>
</dbReference>
<dbReference type="RefSeq" id="WP_170140929.1">
    <property type="nucleotide sequence ID" value="NZ_PVZC01000002.1"/>
</dbReference>
<dbReference type="Gene3D" id="1.10.10.10">
    <property type="entry name" value="Winged helix-like DNA-binding domain superfamily/Winged helix DNA-binding domain"/>
    <property type="match status" value="1"/>
</dbReference>
<protein>
    <submittedName>
        <fullName evidence="5">GntR family transcriptional regulator</fullName>
    </submittedName>
</protein>
<dbReference type="Proteomes" id="UP000237846">
    <property type="component" value="Unassembled WGS sequence"/>
</dbReference>
<dbReference type="SUPFAM" id="SSF64288">
    <property type="entry name" value="Chorismate lyase-like"/>
    <property type="match status" value="1"/>
</dbReference>
<dbReference type="InterPro" id="IPR036390">
    <property type="entry name" value="WH_DNA-bd_sf"/>
</dbReference>
<dbReference type="PRINTS" id="PR00035">
    <property type="entry name" value="HTHGNTR"/>
</dbReference>
<keyword evidence="6" id="KW-1185">Reference proteome</keyword>
<evidence type="ECO:0000256" key="3">
    <source>
        <dbReference type="ARBA" id="ARBA00023163"/>
    </source>
</evidence>
<dbReference type="InterPro" id="IPR028978">
    <property type="entry name" value="Chorismate_lyase_/UTRA_dom_sf"/>
</dbReference>
<dbReference type="InterPro" id="IPR036388">
    <property type="entry name" value="WH-like_DNA-bd_sf"/>
</dbReference>
<evidence type="ECO:0000259" key="4">
    <source>
        <dbReference type="PROSITE" id="PS50949"/>
    </source>
</evidence>
<proteinExistence type="predicted"/>
<name>A0A2T0QAV8_9ACTN</name>
<accession>A0A2T0QAV8</accession>
<dbReference type="GO" id="GO:0003700">
    <property type="term" value="F:DNA-binding transcription factor activity"/>
    <property type="evidence" value="ECO:0007669"/>
    <property type="project" value="InterPro"/>
</dbReference>
<dbReference type="PROSITE" id="PS50949">
    <property type="entry name" value="HTH_GNTR"/>
    <property type="match status" value="1"/>
</dbReference>
<evidence type="ECO:0000313" key="5">
    <source>
        <dbReference type="EMBL" id="PRY00950.1"/>
    </source>
</evidence>
<dbReference type="PANTHER" id="PTHR44846:SF1">
    <property type="entry name" value="MANNOSYL-D-GLYCERATE TRANSPORT_METABOLISM SYSTEM REPRESSOR MNGR-RELATED"/>
    <property type="match status" value="1"/>
</dbReference>
<dbReference type="InterPro" id="IPR011663">
    <property type="entry name" value="UTRA"/>
</dbReference>